<name>A0A0D0GKV7_9SPHI</name>
<gene>
    <name evidence="2" type="ORF">TH53_06735</name>
</gene>
<evidence type="ECO:0000313" key="2">
    <source>
        <dbReference type="EMBL" id="KIO77832.1"/>
    </source>
</evidence>
<evidence type="ECO:0000313" key="3">
    <source>
        <dbReference type="Proteomes" id="UP000032049"/>
    </source>
</evidence>
<comment type="caution">
    <text evidence="2">The sequence shown here is derived from an EMBL/GenBank/DDBJ whole genome shotgun (WGS) entry which is preliminary data.</text>
</comment>
<dbReference type="AlphaFoldDB" id="A0A0D0GKV7"/>
<dbReference type="OrthoDB" id="269804at2"/>
<sequence length="304" mass="35723">MTITFTRRNKNKVSDAIDGKVSYKKLTAEEWHQFVQNYNYDDGNAPFEWLIRQKICDKGTALCLYWHLQPDFYCHEKNKTDIIDQDYLLIQEIEKNFSDNFYESEQFSFDPIESDFFDSSTNTACIPKIMLEKTNGILFNRIELEVAFLRNPNEKELKTIDKKVKNAVLIIQEIMPDFVYDNTEVAIDAIVKSVEYWKGKDLGKMTIKNLSYLWLDCLHKKYEWDWIMWDWETGASFGVTNKTKELTCLADTIINHTIDDFQPTSIISDLFKELNGISNIMEMKRDPYSGIGLLFSSDHLAFYE</sequence>
<feature type="domain" description="DUF4274" evidence="1">
    <location>
        <begin position="29"/>
        <end position="97"/>
    </location>
</feature>
<organism evidence="2 3">
    <name type="scientific">Pedobacter lusitanus</name>
    <dbReference type="NCBI Taxonomy" id="1503925"/>
    <lineage>
        <taxon>Bacteria</taxon>
        <taxon>Pseudomonadati</taxon>
        <taxon>Bacteroidota</taxon>
        <taxon>Sphingobacteriia</taxon>
        <taxon>Sphingobacteriales</taxon>
        <taxon>Sphingobacteriaceae</taxon>
        <taxon>Pedobacter</taxon>
    </lineage>
</organism>
<proteinExistence type="predicted"/>
<dbReference type="Pfam" id="PF14096">
    <property type="entry name" value="DUF4274"/>
    <property type="match status" value="1"/>
</dbReference>
<reference evidence="2 3" key="1">
    <citation type="submission" date="2015-01" db="EMBL/GenBank/DDBJ databases">
        <title>Draft genome sequence of Pedobacter sp. NL19 isolated from sludge of an effluent treatment pond in an abandoned uranium mine.</title>
        <authorList>
            <person name="Santos T."/>
            <person name="Caetano T."/>
            <person name="Covas C."/>
            <person name="Cruz A."/>
            <person name="Mendo S."/>
        </authorList>
    </citation>
    <scope>NUCLEOTIDE SEQUENCE [LARGE SCALE GENOMIC DNA]</scope>
    <source>
        <strain evidence="2 3">NL19</strain>
    </source>
</reference>
<evidence type="ECO:0000259" key="1">
    <source>
        <dbReference type="Pfam" id="PF14096"/>
    </source>
</evidence>
<dbReference type="RefSeq" id="WP_041879976.1">
    <property type="nucleotide sequence ID" value="NZ_CP157278.1"/>
</dbReference>
<dbReference type="InterPro" id="IPR025369">
    <property type="entry name" value="DUF4274"/>
</dbReference>
<protein>
    <recommendedName>
        <fullName evidence="1">DUF4274 domain-containing protein</fullName>
    </recommendedName>
</protein>
<dbReference type="EMBL" id="JXRA01000028">
    <property type="protein sequence ID" value="KIO77832.1"/>
    <property type="molecule type" value="Genomic_DNA"/>
</dbReference>
<dbReference type="Proteomes" id="UP000032049">
    <property type="component" value="Unassembled WGS sequence"/>
</dbReference>
<keyword evidence="3" id="KW-1185">Reference proteome</keyword>
<accession>A0A0D0GKV7</accession>